<accession>A0A485M951</accession>
<keyword evidence="1" id="KW-1133">Transmembrane helix</keyword>
<evidence type="ECO:0000313" key="2">
    <source>
        <dbReference type="EMBL" id="VFU16366.1"/>
    </source>
</evidence>
<dbReference type="PANTHER" id="PTHR33219:SF14">
    <property type="entry name" value="PROTEIN COFACTOR ASSEMBLY OF COMPLEX C SUBUNIT B CCB3, CHLOROPLASTIC-RELATED"/>
    <property type="match status" value="1"/>
</dbReference>
<dbReference type="AlphaFoldDB" id="A0A485M951"/>
<proteinExistence type="predicted"/>
<dbReference type="PANTHER" id="PTHR33219">
    <property type="entry name" value="YLMG HOMOLOG PROTEIN 2, CHLOROPLASTIC"/>
    <property type="match status" value="1"/>
</dbReference>
<name>A0A485M951_9ZZZZ</name>
<protein>
    <submittedName>
        <fullName evidence="2">YGGT family protein</fullName>
    </submittedName>
</protein>
<dbReference type="EMBL" id="CAADRN010000265">
    <property type="protein sequence ID" value="VFU16366.1"/>
    <property type="molecule type" value="Genomic_DNA"/>
</dbReference>
<feature type="transmembrane region" description="Helical" evidence="1">
    <location>
        <begin position="6"/>
        <end position="29"/>
    </location>
</feature>
<dbReference type="Pfam" id="PF02325">
    <property type="entry name" value="CCB3_YggT"/>
    <property type="match status" value="1"/>
</dbReference>
<keyword evidence="1" id="KW-0812">Transmembrane</keyword>
<dbReference type="GO" id="GO:0016020">
    <property type="term" value="C:membrane"/>
    <property type="evidence" value="ECO:0007669"/>
    <property type="project" value="InterPro"/>
</dbReference>
<evidence type="ECO:0000256" key="1">
    <source>
        <dbReference type="SAM" id="Phobius"/>
    </source>
</evidence>
<sequence>MGWIMGIVVTAIDVAFQVYTWLLIIRILLSWFPRLNPYHPVIRFIYEITEPFLVLFRRVIPPIGAVDFSPIIAFFVLQLIRQLIVGILWRIL</sequence>
<organism evidence="2">
    <name type="scientific">anaerobic digester metagenome</name>
    <dbReference type="NCBI Taxonomy" id="1263854"/>
    <lineage>
        <taxon>unclassified sequences</taxon>
        <taxon>metagenomes</taxon>
        <taxon>ecological metagenomes</taxon>
    </lineage>
</organism>
<dbReference type="InterPro" id="IPR003425">
    <property type="entry name" value="CCB3/YggT"/>
</dbReference>
<gene>
    <name evidence="2" type="ORF">SCFA_3370002</name>
</gene>
<feature type="transmembrane region" description="Helical" evidence="1">
    <location>
        <begin position="72"/>
        <end position="91"/>
    </location>
</feature>
<reference evidence="2" key="1">
    <citation type="submission" date="2019-03" db="EMBL/GenBank/DDBJ databases">
        <authorList>
            <person name="Hao L."/>
        </authorList>
    </citation>
    <scope>NUCLEOTIDE SEQUENCE</scope>
</reference>
<keyword evidence="1" id="KW-0472">Membrane</keyword>